<protein>
    <submittedName>
        <fullName evidence="1">Uncharacterized protein</fullName>
    </submittedName>
</protein>
<sequence length="552" mass="63501">MNTWNELRWRLSKKQTIDDDMQRLVAKEKERWRQVLQRIVAAVKFLAKHNLAFRGSNEKLYQDSNGNFLGTVEMIVEFDHVMQEHIRRIQNNEIHHHYLGHNIQNELISLLADAVRKVMLKIIKDAKYFSVILDCTPDVSHEEQMTLFVRCVNISSDIPRVEEFFLGFIKVDDTSGLGLFNVLLDTLDALDLDVANVRGQGYDNGSNMKGKKQDTRWESRIKSVQPIRFQTAQVRSALKELEKASTDDPATVSDAQSLYKILGKFETLVGMVIWHEVLFSVNMVSKKLQEKMVCIDATVKHIEGVIEFFQKFRVEGFDTSIESAKNLASSMDIEPKFRTKRQSKRKKHFDEINDEEEELQLSAIESFRVSYFLVIVDTAIASLNSRFEQLKEFEKVFGFLFNSKNLKSMDESNLQKSCTTFAETFTHENSCDVDLNDFFSELKVLQVTLPDNLMSAHEILQFITTIDCYPNVSVAYRILLTSPVTVASAERSFSKIKLLKNCLRSTMLQDRLNGLATCCIEKDILDNINLDSVLDDFASRNARRSFLRSTEA</sequence>
<keyword evidence="2" id="KW-1185">Reference proteome</keyword>
<name>A0ACD5Z8M0_AVESA</name>
<reference evidence="1" key="2">
    <citation type="submission" date="2025-09" db="UniProtKB">
        <authorList>
            <consortium name="EnsemblPlants"/>
        </authorList>
    </citation>
    <scope>IDENTIFICATION</scope>
</reference>
<evidence type="ECO:0000313" key="1">
    <source>
        <dbReference type="EnsemblPlants" id="AVESA.00010b.r2.6CG1114590.1.CDS"/>
    </source>
</evidence>
<organism evidence="1 2">
    <name type="scientific">Avena sativa</name>
    <name type="common">Oat</name>
    <dbReference type="NCBI Taxonomy" id="4498"/>
    <lineage>
        <taxon>Eukaryota</taxon>
        <taxon>Viridiplantae</taxon>
        <taxon>Streptophyta</taxon>
        <taxon>Embryophyta</taxon>
        <taxon>Tracheophyta</taxon>
        <taxon>Spermatophyta</taxon>
        <taxon>Magnoliopsida</taxon>
        <taxon>Liliopsida</taxon>
        <taxon>Poales</taxon>
        <taxon>Poaceae</taxon>
        <taxon>BOP clade</taxon>
        <taxon>Pooideae</taxon>
        <taxon>Poodae</taxon>
        <taxon>Poeae</taxon>
        <taxon>Poeae Chloroplast Group 1 (Aveneae type)</taxon>
        <taxon>Aveninae</taxon>
        <taxon>Avena</taxon>
    </lineage>
</organism>
<dbReference type="EnsemblPlants" id="AVESA.00010b.r2.6CG1114590.1">
    <property type="protein sequence ID" value="AVESA.00010b.r2.6CG1114590.1.CDS"/>
    <property type="gene ID" value="AVESA.00010b.r2.6CG1114590"/>
</dbReference>
<evidence type="ECO:0000313" key="2">
    <source>
        <dbReference type="Proteomes" id="UP001732700"/>
    </source>
</evidence>
<dbReference type="Proteomes" id="UP001732700">
    <property type="component" value="Chromosome 6C"/>
</dbReference>
<accession>A0ACD5Z8M0</accession>
<reference evidence="1" key="1">
    <citation type="submission" date="2021-05" db="EMBL/GenBank/DDBJ databases">
        <authorList>
            <person name="Scholz U."/>
            <person name="Mascher M."/>
            <person name="Fiebig A."/>
        </authorList>
    </citation>
    <scope>NUCLEOTIDE SEQUENCE [LARGE SCALE GENOMIC DNA]</scope>
</reference>
<proteinExistence type="predicted"/>